<accession>A0A5M3WCU9</accession>
<protein>
    <recommendedName>
        <fullName evidence="3">Transposase IS701-like DDE domain-containing protein</fullName>
    </recommendedName>
</protein>
<evidence type="ECO:0000313" key="2">
    <source>
        <dbReference type="Proteomes" id="UP000334990"/>
    </source>
</evidence>
<organism evidence="1 2">
    <name type="scientific">Acrocarpospora corrugata</name>
    <dbReference type="NCBI Taxonomy" id="35763"/>
    <lineage>
        <taxon>Bacteria</taxon>
        <taxon>Bacillati</taxon>
        <taxon>Actinomycetota</taxon>
        <taxon>Actinomycetes</taxon>
        <taxon>Streptosporangiales</taxon>
        <taxon>Streptosporangiaceae</taxon>
        <taxon>Acrocarpospora</taxon>
    </lineage>
</organism>
<name>A0A5M3WCU9_9ACTN</name>
<dbReference type="EMBL" id="BLAD01000128">
    <property type="protein sequence ID" value="GES06090.1"/>
    <property type="molecule type" value="Genomic_DNA"/>
</dbReference>
<dbReference type="AlphaFoldDB" id="A0A5M3WCU9"/>
<reference evidence="1 2" key="1">
    <citation type="submission" date="2019-10" db="EMBL/GenBank/DDBJ databases">
        <title>Whole genome shotgun sequence of Acrocarpospora corrugata NBRC 13972.</title>
        <authorList>
            <person name="Ichikawa N."/>
            <person name="Kimura A."/>
            <person name="Kitahashi Y."/>
            <person name="Komaki H."/>
            <person name="Oguchi A."/>
        </authorList>
    </citation>
    <scope>NUCLEOTIDE SEQUENCE [LARGE SCALE GENOMIC DNA]</scope>
    <source>
        <strain evidence="1 2">NBRC 13972</strain>
    </source>
</reference>
<proteinExistence type="predicted"/>
<sequence length="81" mass="8865">MWEARGDVPVDQPFLFQLAQAWHESAAMGEIQRFAVKGSDAAVRRRQRASLVIAAIDESGQEKQGEATAGVKRQYMGCADA</sequence>
<evidence type="ECO:0008006" key="3">
    <source>
        <dbReference type="Google" id="ProtNLM"/>
    </source>
</evidence>
<comment type="caution">
    <text evidence="1">The sequence shown here is derived from an EMBL/GenBank/DDBJ whole genome shotgun (WGS) entry which is preliminary data.</text>
</comment>
<dbReference type="Proteomes" id="UP000334990">
    <property type="component" value="Unassembled WGS sequence"/>
</dbReference>
<gene>
    <name evidence="1" type="ORF">Acor_81590</name>
</gene>
<evidence type="ECO:0000313" key="1">
    <source>
        <dbReference type="EMBL" id="GES06090.1"/>
    </source>
</evidence>
<keyword evidence="2" id="KW-1185">Reference proteome</keyword>